<evidence type="ECO:0000256" key="2">
    <source>
        <dbReference type="ARBA" id="ARBA00008585"/>
    </source>
</evidence>
<dbReference type="Pfam" id="PF10345">
    <property type="entry name" value="Cohesin_load"/>
    <property type="match status" value="1"/>
</dbReference>
<gene>
    <name evidence="8" type="ORF">HG537_0C02120</name>
</gene>
<accession>A0A7H9HT39</accession>
<dbReference type="OrthoDB" id="4062938at2759"/>
<evidence type="ECO:0000256" key="3">
    <source>
        <dbReference type="ARBA" id="ARBA00022618"/>
    </source>
</evidence>
<keyword evidence="5" id="KW-0159">Chromosome partition</keyword>
<dbReference type="GO" id="GO:0007064">
    <property type="term" value="P:mitotic sister chromatid cohesion"/>
    <property type="evidence" value="ECO:0007669"/>
    <property type="project" value="InterPro"/>
</dbReference>
<proteinExistence type="inferred from homology"/>
<evidence type="ECO:0000256" key="4">
    <source>
        <dbReference type="ARBA" id="ARBA00022776"/>
    </source>
</evidence>
<evidence type="ECO:0000313" key="9">
    <source>
        <dbReference type="Proteomes" id="UP000510647"/>
    </source>
</evidence>
<comment type="subcellular location">
    <subcellularLocation>
        <location evidence="1">Nucleus</location>
    </subcellularLocation>
</comment>
<organism evidence="8 9">
    <name type="scientific">Torulaspora globosa</name>
    <dbReference type="NCBI Taxonomy" id="48254"/>
    <lineage>
        <taxon>Eukaryota</taxon>
        <taxon>Fungi</taxon>
        <taxon>Dikarya</taxon>
        <taxon>Ascomycota</taxon>
        <taxon>Saccharomycotina</taxon>
        <taxon>Saccharomycetes</taxon>
        <taxon>Saccharomycetales</taxon>
        <taxon>Saccharomycetaceae</taxon>
        <taxon>Torulaspora</taxon>
    </lineage>
</organism>
<dbReference type="AlphaFoldDB" id="A0A7H9HT39"/>
<dbReference type="GO" id="GO:0051301">
    <property type="term" value="P:cell division"/>
    <property type="evidence" value="ECO:0007669"/>
    <property type="project" value="UniProtKB-KW"/>
</dbReference>
<sequence length="636" mass="73909">MDVQKLPLPAVYKLAREYRNHAHAVSKRIRTEPQLNQYYTLISMAIRVLQYVKQAYPLSIEQDARVTFDLVDLLLKETYDVDLAESYLCSLRERLLNHQICGSRSSVMNLKMHCELLLLCRVPIERNTKFHYKAALRSCEQLLKYLIELRDTDDSFQDWIQVFRYVGMSLNRKLGKHSIVRSQYAELSEVADNHVQWQGFVTLTHINYLLNNRLPVPLPDRQRLESIRVQDVHPRWYAWKLLLQLIIQIYEDRNITEKLMQFKAFFEEHKTSLDNTSDDCKVEVGKGLTLSLNSSFLLTYKDMKNLLLLLQSVSYLVNCHDKKANFSIKFLAKVISSTKKSLETPDIPNICSINDFDLKISWYAKVLSFSHFYQVWQNMLLLTETPSLLNQNISKTRHSELLIALSSHLNHEDELLVCQQYEELTTSSDTSNEMKLIALINSYLIRTTLVSRNVERQEQTKLCNILWEQIVKCWTDSDLRNSTTLNCTLTMVWIMSHFEPFTSNPMPAAESDKSQQLEKLRQYYLANKLSLGDEVPSNIQPAGDNVEESFTLKKGLMMQILLNYLGGRLFEQDLETICQISAKCYRLAKLQNFPIVLYVVGLWHLTNCTMAMKTKEATIMSAKLEALEKRLHADGV</sequence>
<dbReference type="EMBL" id="CP059269">
    <property type="protein sequence ID" value="QLQ79565.1"/>
    <property type="molecule type" value="Genomic_DNA"/>
</dbReference>
<name>A0A7H9HT39_9SACH</name>
<keyword evidence="6" id="KW-0539">Nucleus</keyword>
<keyword evidence="9" id="KW-1185">Reference proteome</keyword>
<keyword evidence="7" id="KW-0131">Cell cycle</keyword>
<dbReference type="Proteomes" id="UP000510647">
    <property type="component" value="Chromosome 3"/>
</dbReference>
<dbReference type="GO" id="GO:0005634">
    <property type="term" value="C:nucleus"/>
    <property type="evidence" value="ECO:0007669"/>
    <property type="project" value="UniProtKB-SubCell"/>
</dbReference>
<evidence type="ECO:0000256" key="1">
    <source>
        <dbReference type="ARBA" id="ARBA00004123"/>
    </source>
</evidence>
<keyword evidence="4" id="KW-0498">Mitosis</keyword>
<evidence type="ECO:0000256" key="7">
    <source>
        <dbReference type="ARBA" id="ARBA00023306"/>
    </source>
</evidence>
<keyword evidence="3" id="KW-0132">Cell division</keyword>
<protein>
    <submittedName>
        <fullName evidence="8">Uncharacterized protein</fullName>
    </submittedName>
</protein>
<evidence type="ECO:0000313" key="8">
    <source>
        <dbReference type="EMBL" id="QLQ79565.1"/>
    </source>
</evidence>
<dbReference type="InterPro" id="IPR019440">
    <property type="entry name" value="MAU2"/>
</dbReference>
<comment type="similarity">
    <text evidence="2">Belongs to the SCC4/mau-2 family.</text>
</comment>
<evidence type="ECO:0000256" key="5">
    <source>
        <dbReference type="ARBA" id="ARBA00022829"/>
    </source>
</evidence>
<dbReference type="GO" id="GO:0007059">
    <property type="term" value="P:chromosome segregation"/>
    <property type="evidence" value="ECO:0007669"/>
    <property type="project" value="UniProtKB-KW"/>
</dbReference>
<evidence type="ECO:0000256" key="6">
    <source>
        <dbReference type="ARBA" id="ARBA00023242"/>
    </source>
</evidence>
<reference evidence="8 9" key="1">
    <citation type="submission" date="2020-06" db="EMBL/GenBank/DDBJ databases">
        <title>The yeast mating-type switching endonuclease HO is a domesticated member of an unorthodox homing genetic element family.</title>
        <authorList>
            <person name="Coughlan A.Y."/>
            <person name="Lombardi L."/>
            <person name="Braun-Galleani S."/>
            <person name="Martos A.R."/>
            <person name="Galeote V."/>
            <person name="Bigey F."/>
            <person name="Dequin S."/>
            <person name="Byrne K.P."/>
            <person name="Wolfe K.H."/>
        </authorList>
    </citation>
    <scope>NUCLEOTIDE SEQUENCE [LARGE SCALE GENOMIC DNA]</scope>
    <source>
        <strain evidence="8 9">CBS2947</strain>
    </source>
</reference>